<name>A2FPG0_TRIV3</name>
<dbReference type="InterPro" id="IPR036855">
    <property type="entry name" value="Znf_CCCH_sf"/>
</dbReference>
<evidence type="ECO:0000256" key="2">
    <source>
        <dbReference type="ARBA" id="ARBA00022771"/>
    </source>
</evidence>
<dbReference type="InterPro" id="IPR000571">
    <property type="entry name" value="Znf_CCCH"/>
</dbReference>
<evidence type="ECO:0000259" key="6">
    <source>
        <dbReference type="PROSITE" id="PS50103"/>
    </source>
</evidence>
<feature type="domain" description="C3H1-type" evidence="6">
    <location>
        <begin position="33"/>
        <end position="60"/>
    </location>
</feature>
<evidence type="ECO:0000256" key="5">
    <source>
        <dbReference type="SAM" id="MobiDB-lite"/>
    </source>
</evidence>
<keyword evidence="3 4" id="KW-0862">Zinc</keyword>
<dbReference type="KEGG" id="tva:4750913"/>
<dbReference type="OrthoDB" id="411372at2759"/>
<evidence type="ECO:0000313" key="8">
    <source>
        <dbReference type="Proteomes" id="UP000001542"/>
    </source>
</evidence>
<dbReference type="InParanoid" id="A2FPG0"/>
<protein>
    <recommendedName>
        <fullName evidence="6">C3H1-type domain-containing protein</fullName>
    </recommendedName>
</protein>
<dbReference type="PROSITE" id="PS50103">
    <property type="entry name" value="ZF_C3H1"/>
    <property type="match status" value="1"/>
</dbReference>
<dbReference type="SUPFAM" id="SSF90229">
    <property type="entry name" value="CCCH zinc finger"/>
    <property type="match status" value="1"/>
</dbReference>
<gene>
    <name evidence="7" type="ORF">TVAG_199690</name>
</gene>
<accession>A2FPG0</accession>
<evidence type="ECO:0000256" key="3">
    <source>
        <dbReference type="ARBA" id="ARBA00022833"/>
    </source>
</evidence>
<dbReference type="EMBL" id="DS113925">
    <property type="protein sequence ID" value="EAX93195.1"/>
    <property type="molecule type" value="Genomic_DNA"/>
</dbReference>
<dbReference type="VEuPathDB" id="TrichDB:TVAGG3_0029630"/>
<feature type="compositionally biased region" description="Basic residues" evidence="5">
    <location>
        <begin position="1"/>
        <end position="10"/>
    </location>
</feature>
<keyword evidence="2 4" id="KW-0863">Zinc-finger</keyword>
<feature type="region of interest" description="Disordered" evidence="5">
    <location>
        <begin position="1"/>
        <end position="30"/>
    </location>
</feature>
<evidence type="ECO:0000313" key="7">
    <source>
        <dbReference type="EMBL" id="EAX93195.1"/>
    </source>
</evidence>
<evidence type="ECO:0000256" key="1">
    <source>
        <dbReference type="ARBA" id="ARBA00022723"/>
    </source>
</evidence>
<proteinExistence type="predicted"/>
<feature type="zinc finger region" description="C3H1-type" evidence="4">
    <location>
        <begin position="33"/>
        <end position="60"/>
    </location>
</feature>
<dbReference type="SMR" id="A2FPG0"/>
<keyword evidence="1 4" id="KW-0479">Metal-binding</keyword>
<keyword evidence="8" id="KW-1185">Reference proteome</keyword>
<evidence type="ECO:0000256" key="4">
    <source>
        <dbReference type="PROSITE-ProRule" id="PRU00723"/>
    </source>
</evidence>
<dbReference type="GO" id="GO:0008270">
    <property type="term" value="F:zinc ion binding"/>
    <property type="evidence" value="ECO:0007669"/>
    <property type="project" value="UniProtKB-KW"/>
</dbReference>
<dbReference type="RefSeq" id="XP_001306125.1">
    <property type="nucleotide sequence ID" value="XM_001306124.1"/>
</dbReference>
<dbReference type="Proteomes" id="UP000001542">
    <property type="component" value="Unassembled WGS sequence"/>
</dbReference>
<organism evidence="7 8">
    <name type="scientific">Trichomonas vaginalis (strain ATCC PRA-98 / G3)</name>
    <dbReference type="NCBI Taxonomy" id="412133"/>
    <lineage>
        <taxon>Eukaryota</taxon>
        <taxon>Metamonada</taxon>
        <taxon>Parabasalia</taxon>
        <taxon>Trichomonadida</taxon>
        <taxon>Trichomonadidae</taxon>
        <taxon>Trichomonas</taxon>
    </lineage>
</organism>
<dbReference type="AlphaFoldDB" id="A2FPG0"/>
<reference evidence="7" key="1">
    <citation type="submission" date="2006-10" db="EMBL/GenBank/DDBJ databases">
        <authorList>
            <person name="Amadeo P."/>
            <person name="Zhao Q."/>
            <person name="Wortman J."/>
            <person name="Fraser-Liggett C."/>
            <person name="Carlton J."/>
        </authorList>
    </citation>
    <scope>NUCLEOTIDE SEQUENCE</scope>
    <source>
        <strain evidence="7">G3</strain>
    </source>
</reference>
<sequence length="416" mass="47233">MKRQKNHYRQARTPDPRNQGGSPRARGNGDFPKLNLTPCKFWKLGKCDWGWSCRFLHGDSVEDDPRRPEYTGPPIDFTKFPRPVVSSPHYNAQSPLHAEDQSRVKPFRNPVVDIIMSNPSFSSQLLRIRDTLNSNNIDTLISEDLYMTIDQAKLRFEDQLSDYILYIDQAGMTIIPDSTECNLQNMSQFINNSWMTKCNNYSLEDLELLTNQELEQVILKIAPDNVENIEETVVNLQNTTSDCITSTLTSTCAVNSKDLMETKRKLQEFFAKLNLINTIIADMPVYMNSEPQKGRSVQVRPLPPGGLSSSTQKVLLYIMGRSLSQIHVCIYKINQLIGCTTPAKMNYDAPDLKSGVLHQTPLSAPLCASICGEEVAPRVEFGRRLEPEVTVDIPTQYTISFRNGFSNDYSPFDYRI</sequence>
<dbReference type="VEuPathDB" id="TrichDB:TVAG_199690"/>
<reference evidence="7" key="2">
    <citation type="journal article" date="2007" name="Science">
        <title>Draft genome sequence of the sexually transmitted pathogen Trichomonas vaginalis.</title>
        <authorList>
            <person name="Carlton J.M."/>
            <person name="Hirt R.P."/>
            <person name="Silva J.C."/>
            <person name="Delcher A.L."/>
            <person name="Schatz M."/>
            <person name="Zhao Q."/>
            <person name="Wortman J.R."/>
            <person name="Bidwell S.L."/>
            <person name="Alsmark U.C.M."/>
            <person name="Besteiro S."/>
            <person name="Sicheritz-Ponten T."/>
            <person name="Noel C.J."/>
            <person name="Dacks J.B."/>
            <person name="Foster P.G."/>
            <person name="Simillion C."/>
            <person name="Van de Peer Y."/>
            <person name="Miranda-Saavedra D."/>
            <person name="Barton G.J."/>
            <person name="Westrop G.D."/>
            <person name="Mueller S."/>
            <person name="Dessi D."/>
            <person name="Fiori P.L."/>
            <person name="Ren Q."/>
            <person name="Paulsen I."/>
            <person name="Zhang H."/>
            <person name="Bastida-Corcuera F.D."/>
            <person name="Simoes-Barbosa A."/>
            <person name="Brown M.T."/>
            <person name="Hayes R.D."/>
            <person name="Mukherjee M."/>
            <person name="Okumura C.Y."/>
            <person name="Schneider R."/>
            <person name="Smith A.J."/>
            <person name="Vanacova S."/>
            <person name="Villalvazo M."/>
            <person name="Haas B.J."/>
            <person name="Pertea M."/>
            <person name="Feldblyum T.V."/>
            <person name="Utterback T.R."/>
            <person name="Shu C.L."/>
            <person name="Osoegawa K."/>
            <person name="de Jong P.J."/>
            <person name="Hrdy I."/>
            <person name="Horvathova L."/>
            <person name="Zubacova Z."/>
            <person name="Dolezal P."/>
            <person name="Malik S.B."/>
            <person name="Logsdon J.M. Jr."/>
            <person name="Henze K."/>
            <person name="Gupta A."/>
            <person name="Wang C.C."/>
            <person name="Dunne R.L."/>
            <person name="Upcroft J.A."/>
            <person name="Upcroft P."/>
            <person name="White O."/>
            <person name="Salzberg S.L."/>
            <person name="Tang P."/>
            <person name="Chiu C.-H."/>
            <person name="Lee Y.-S."/>
            <person name="Embley T.M."/>
            <person name="Coombs G.H."/>
            <person name="Mottram J.C."/>
            <person name="Tachezy J."/>
            <person name="Fraser-Liggett C.M."/>
            <person name="Johnson P.J."/>
        </authorList>
    </citation>
    <scope>NUCLEOTIDE SEQUENCE [LARGE SCALE GENOMIC DNA]</scope>
    <source>
        <strain evidence="7">G3</strain>
    </source>
</reference>